<gene>
    <name evidence="2" type="ORF">MBHS_02085</name>
</gene>
<evidence type="ECO:0000313" key="3">
    <source>
        <dbReference type="Proteomes" id="UP000236724"/>
    </source>
</evidence>
<dbReference type="PANTHER" id="PTHR33939">
    <property type="entry name" value="PROTEIN CBG22215"/>
    <property type="match status" value="1"/>
</dbReference>
<organism evidence="2 3">
    <name type="scientific">Candidatus Venteria ishoeyi</name>
    <dbReference type="NCBI Taxonomy" id="1899563"/>
    <lineage>
        <taxon>Bacteria</taxon>
        <taxon>Pseudomonadati</taxon>
        <taxon>Pseudomonadota</taxon>
        <taxon>Gammaproteobacteria</taxon>
        <taxon>Thiotrichales</taxon>
        <taxon>Thiotrichaceae</taxon>
        <taxon>Venteria</taxon>
    </lineage>
</organism>
<dbReference type="Proteomes" id="UP000236724">
    <property type="component" value="Unassembled WGS sequence"/>
</dbReference>
<dbReference type="InterPro" id="IPR036397">
    <property type="entry name" value="RNaseH_sf"/>
</dbReference>
<name>A0A1H6F7Y0_9GAMM</name>
<dbReference type="GO" id="GO:0003676">
    <property type="term" value="F:nucleic acid binding"/>
    <property type="evidence" value="ECO:0007669"/>
    <property type="project" value="InterPro"/>
</dbReference>
<proteinExistence type="predicted"/>
<dbReference type="PANTHER" id="PTHR33939:SF1">
    <property type="entry name" value="DUF4371 DOMAIN-CONTAINING PROTEIN"/>
    <property type="match status" value="1"/>
</dbReference>
<accession>A0A1H6F7Y0</accession>
<dbReference type="Pfam" id="PF13358">
    <property type="entry name" value="DDE_3"/>
    <property type="match status" value="1"/>
</dbReference>
<evidence type="ECO:0000313" key="2">
    <source>
        <dbReference type="EMBL" id="SEH06230.1"/>
    </source>
</evidence>
<dbReference type="InterPro" id="IPR038717">
    <property type="entry name" value="Tc1-like_DDE_dom"/>
</dbReference>
<sequence length="152" mass="17679">MDNASYHNVLAECSAPTPACSKEKIRTWLEANKVPCKDDCLKVELVEILRKISPEPTYEIDVIAQKYRHEVIRTPPYHPELQPIEICWAVLKNEVARNCDFTINNLMTQLENGFEKVTMETCQKIIKKVRDIEDAFWVEDAKLDKYQENPLV</sequence>
<dbReference type="Gene3D" id="3.30.420.10">
    <property type="entry name" value="Ribonuclease H-like superfamily/Ribonuclease H"/>
    <property type="match status" value="1"/>
</dbReference>
<dbReference type="AlphaFoldDB" id="A0A1H6F7Y0"/>
<keyword evidence="3" id="KW-1185">Reference proteome</keyword>
<protein>
    <recommendedName>
        <fullName evidence="1">Tc1-like transposase DDE domain-containing protein</fullName>
    </recommendedName>
</protein>
<feature type="domain" description="Tc1-like transposase DDE" evidence="1">
    <location>
        <begin position="19"/>
        <end position="98"/>
    </location>
</feature>
<reference evidence="2 3" key="1">
    <citation type="submission" date="2016-10" db="EMBL/GenBank/DDBJ databases">
        <authorList>
            <person name="de Groot N.N."/>
        </authorList>
    </citation>
    <scope>NUCLEOTIDE SEQUENCE [LARGE SCALE GENOMIC DNA]</scope>
    <source>
        <strain evidence="2">MBHS1</strain>
    </source>
</reference>
<evidence type="ECO:0000259" key="1">
    <source>
        <dbReference type="Pfam" id="PF13358"/>
    </source>
</evidence>
<dbReference type="EMBL" id="FMSV02000441">
    <property type="protein sequence ID" value="SEH06230.1"/>
    <property type="molecule type" value="Genomic_DNA"/>
</dbReference>